<comment type="caution">
    <text evidence="3">The sequence shown here is derived from an EMBL/GenBank/DDBJ whole genome shotgun (WGS) entry which is preliminary data.</text>
</comment>
<evidence type="ECO:0000313" key="4">
    <source>
        <dbReference type="Proteomes" id="UP001652564"/>
    </source>
</evidence>
<name>A0ABT2ZLM9_9RHOB</name>
<keyword evidence="4" id="KW-1185">Reference proteome</keyword>
<dbReference type="Proteomes" id="UP001652564">
    <property type="component" value="Unassembled WGS sequence"/>
</dbReference>
<gene>
    <name evidence="3" type="ORF">OEZ71_07000</name>
</gene>
<dbReference type="Pfam" id="PF12680">
    <property type="entry name" value="SnoaL_2"/>
    <property type="match status" value="1"/>
</dbReference>
<proteinExistence type="predicted"/>
<reference evidence="3 4" key="1">
    <citation type="submission" date="2022-10" db="EMBL/GenBank/DDBJ databases">
        <title>Defluviimonas sp. nov., isolated from ocean surface sediments.</title>
        <authorList>
            <person name="He W."/>
            <person name="Wang L."/>
            <person name="Zhang D.-F."/>
        </authorList>
    </citation>
    <scope>NUCLEOTIDE SEQUENCE [LARGE SCALE GENOMIC DNA]</scope>
    <source>
        <strain evidence="3 4">WL0050</strain>
    </source>
</reference>
<feature type="signal peptide" evidence="1">
    <location>
        <begin position="1"/>
        <end position="20"/>
    </location>
</feature>
<dbReference type="SUPFAM" id="SSF54427">
    <property type="entry name" value="NTF2-like"/>
    <property type="match status" value="1"/>
</dbReference>
<keyword evidence="1" id="KW-0732">Signal</keyword>
<dbReference type="RefSeq" id="WP_263739240.1">
    <property type="nucleotide sequence ID" value="NZ_JAOWKZ010000002.1"/>
</dbReference>
<protein>
    <submittedName>
        <fullName evidence="3">Nuclear transport factor 2 family protein</fullName>
    </submittedName>
</protein>
<sequence length="135" mass="14417">MTRTIAALFLTTAMALPVSAQDSTEEVVMANLRGVGALDVDQIVATYADDAMLLTPEKVYSGHGEIRGFYEGFVAEFSQPDITMNSDGMNIAGNTAVMVWSGESPDNVYDYAADTFVVDGGKIVSHSFVGKIIPK</sequence>
<dbReference type="EMBL" id="JAOWKZ010000002">
    <property type="protein sequence ID" value="MCV2872040.1"/>
    <property type="molecule type" value="Genomic_DNA"/>
</dbReference>
<dbReference type="InterPro" id="IPR032710">
    <property type="entry name" value="NTF2-like_dom_sf"/>
</dbReference>
<feature type="chain" id="PRO_5047215447" evidence="1">
    <location>
        <begin position="21"/>
        <end position="135"/>
    </location>
</feature>
<accession>A0ABT2ZLM9</accession>
<evidence type="ECO:0000256" key="1">
    <source>
        <dbReference type="SAM" id="SignalP"/>
    </source>
</evidence>
<dbReference type="Gene3D" id="3.10.450.50">
    <property type="match status" value="1"/>
</dbReference>
<organism evidence="3 4">
    <name type="scientific">Albidovulum litorale</name>
    <dbReference type="NCBI Taxonomy" id="2984134"/>
    <lineage>
        <taxon>Bacteria</taxon>
        <taxon>Pseudomonadati</taxon>
        <taxon>Pseudomonadota</taxon>
        <taxon>Alphaproteobacteria</taxon>
        <taxon>Rhodobacterales</taxon>
        <taxon>Paracoccaceae</taxon>
        <taxon>Albidovulum</taxon>
    </lineage>
</organism>
<evidence type="ECO:0000313" key="3">
    <source>
        <dbReference type="EMBL" id="MCV2872040.1"/>
    </source>
</evidence>
<feature type="domain" description="SnoaL-like" evidence="2">
    <location>
        <begin position="34"/>
        <end position="126"/>
    </location>
</feature>
<evidence type="ECO:0000259" key="2">
    <source>
        <dbReference type="Pfam" id="PF12680"/>
    </source>
</evidence>
<dbReference type="InterPro" id="IPR037401">
    <property type="entry name" value="SnoaL-like"/>
</dbReference>